<name>A0A0K2LA20_9LACO</name>
<dbReference type="InterPro" id="IPR003343">
    <property type="entry name" value="Big_2"/>
</dbReference>
<dbReference type="Gene3D" id="2.60.40.1080">
    <property type="match status" value="1"/>
</dbReference>
<dbReference type="InterPro" id="IPR008964">
    <property type="entry name" value="Invasin/intimin_cell_adhesion"/>
</dbReference>
<evidence type="ECO:0000313" key="5">
    <source>
        <dbReference type="Proteomes" id="UP000061546"/>
    </source>
</evidence>
<reference evidence="4 5" key="1">
    <citation type="submission" date="2015-08" db="EMBL/GenBank/DDBJ databases">
        <title>Genomic sequence of Lactobacillus heilongjiangensis DSM 28069, isolated from Chinese traditional pickle.</title>
        <authorList>
            <person name="Jiang X."/>
            <person name="Zheng B."/>
            <person name="Cheng H."/>
        </authorList>
    </citation>
    <scope>NUCLEOTIDE SEQUENCE [LARGE SCALE GENOMIC DNA]</scope>
    <source>
        <strain evidence="4 5">DSM 28069</strain>
    </source>
</reference>
<dbReference type="EMBL" id="CP012559">
    <property type="protein sequence ID" value="ALB28053.1"/>
    <property type="molecule type" value="Genomic_DNA"/>
</dbReference>
<feature type="chain" id="PRO_5038446197" description="BIG2 domain-containing protein" evidence="2">
    <location>
        <begin position="28"/>
        <end position="656"/>
    </location>
</feature>
<dbReference type="AlphaFoldDB" id="A0A0K2LA20"/>
<feature type="domain" description="BIG2" evidence="3">
    <location>
        <begin position="201"/>
        <end position="249"/>
    </location>
</feature>
<evidence type="ECO:0000259" key="3">
    <source>
        <dbReference type="Pfam" id="PF02368"/>
    </source>
</evidence>
<keyword evidence="2" id="KW-0732">Signal</keyword>
<organism evidence="4 5">
    <name type="scientific">Companilactobacillus heilongjiangensis</name>
    <dbReference type="NCBI Taxonomy" id="1074467"/>
    <lineage>
        <taxon>Bacteria</taxon>
        <taxon>Bacillati</taxon>
        <taxon>Bacillota</taxon>
        <taxon>Bacilli</taxon>
        <taxon>Lactobacillales</taxon>
        <taxon>Lactobacillaceae</taxon>
        <taxon>Companilactobacillus</taxon>
    </lineage>
</organism>
<sequence length="656" mass="73227">MKHHKYTKTIIKSFLLLLFPITLLMFATTATNHKIKADDEEIVVQPKFKPTKSPKKFIGIWLTSGYNLQPQENYYTTVEDSVTIRTNTGRSVWAAITGALDGIHFRWWKTTDGLTWTEVDKDDNGQKKNFTVTPTETGTTWYQLDTQYYTYLTWYLKTHLYSQVTAVHALSEAVDALSIDVTVDDDYLYNTSDELSNTTYAHAKPNPTNATGNLTWSIDNPDLATIDEDGQITANNKGNSGVVTVTATITNKNSPPATGSQKVEIGGGLDDQTVKSGNSATFDLKGNTGGDADEDDDDTGTITIDWYKYLPGSDNKVKVATGEDTTYVTDIASMDDDESYFQAVITLKSGKITKTITSNKAKLTVIPSGEPDIDINNTLDNETYTDSEDTDLILNKVINNDNITYHDTLTNQSSEGLLKNGYYVIPMRQGTKVNSVIVGGTELTEDQYEIIPEDDDNSDNLVMNIGNINTNGQIEIEVKTTAQNITQQDTFQSTPYVYGTDNDGNLYRREARNEVINYISNQLETNIQNIDYGTIISYKKNILKYRPDKINNPNNIVDISDNRRNKDAMNVYVSQQDEFTHEASGTVLPVSLRYYQNGSFQNIINDKVPVSSSQIGDELASIAWNKTEGLLLHVDDSPMFAGKYSTSIIWHFENSL</sequence>
<feature type="signal peptide" evidence="2">
    <location>
        <begin position="1"/>
        <end position="27"/>
    </location>
</feature>
<dbReference type="STRING" id="1074467.JP39_00920"/>
<protein>
    <recommendedName>
        <fullName evidence="3">BIG2 domain-containing protein</fullName>
    </recommendedName>
</protein>
<dbReference type="KEGG" id="lhi:JP39_00920"/>
<proteinExistence type="predicted"/>
<dbReference type="OrthoDB" id="2318209at2"/>
<dbReference type="Proteomes" id="UP000061546">
    <property type="component" value="Chromosome"/>
</dbReference>
<evidence type="ECO:0000256" key="1">
    <source>
        <dbReference type="SAM" id="MobiDB-lite"/>
    </source>
</evidence>
<dbReference type="SUPFAM" id="SSF49373">
    <property type="entry name" value="Invasin/intimin cell-adhesion fragments"/>
    <property type="match status" value="1"/>
</dbReference>
<dbReference type="Pfam" id="PF02368">
    <property type="entry name" value="Big_2"/>
    <property type="match status" value="1"/>
</dbReference>
<feature type="compositionally biased region" description="Polar residues" evidence="1">
    <location>
        <begin position="252"/>
        <end position="261"/>
    </location>
</feature>
<accession>A0A0K2LA20</accession>
<keyword evidence="5" id="KW-1185">Reference proteome</keyword>
<feature type="region of interest" description="Disordered" evidence="1">
    <location>
        <begin position="252"/>
        <end position="296"/>
    </location>
</feature>
<dbReference type="RefSeq" id="WP_041500973.1">
    <property type="nucleotide sequence ID" value="NZ_BJDV01000009.1"/>
</dbReference>
<evidence type="ECO:0000256" key="2">
    <source>
        <dbReference type="SAM" id="SignalP"/>
    </source>
</evidence>
<evidence type="ECO:0000313" key="4">
    <source>
        <dbReference type="EMBL" id="ALB28053.1"/>
    </source>
</evidence>
<gene>
    <name evidence="4" type="ORF">JP39_00920</name>
</gene>